<accession>A0A158RNT7</accession>
<sequence length="76" mass="8874">MCFQWIGASYQLFIERFNDARPNAFTSINSIIQVEADSKLIAEKFRNTDDQDVTMIEDAMCVQRKQNLMIKNQPEI</sequence>
<evidence type="ECO:0000313" key="2">
    <source>
        <dbReference type="Proteomes" id="UP000002210"/>
    </source>
</evidence>
<dbReference type="Proteomes" id="UP000002210">
    <property type="component" value="Chromosome"/>
</dbReference>
<name>A0A158RNT7_BACC3</name>
<dbReference type="KEGG" id="bcx:BCA_2536"/>
<dbReference type="EMBL" id="CP001407">
    <property type="protein sequence ID" value="ACO28735.1"/>
    <property type="molecule type" value="Genomic_DNA"/>
</dbReference>
<dbReference type="AlphaFoldDB" id="A0A158RNT7"/>
<proteinExistence type="predicted"/>
<gene>
    <name evidence="1" type="ordered locus">BCA_2536</name>
</gene>
<protein>
    <submittedName>
        <fullName evidence="1">Uncharacterized protein</fullName>
    </submittedName>
</protein>
<reference evidence="1 2" key="1">
    <citation type="submission" date="2009-02" db="EMBL/GenBank/DDBJ databases">
        <title>Genome sequence of Bacillus cereus 03BB102.</title>
        <authorList>
            <person name="Dodson R.J."/>
            <person name="Jackson P."/>
            <person name="Munk A.C."/>
            <person name="Brettin T."/>
            <person name="Bruce D."/>
            <person name="Detter C."/>
            <person name="Tapia R."/>
            <person name="Han C."/>
            <person name="Sutton G."/>
            <person name="Sims D."/>
        </authorList>
    </citation>
    <scope>NUCLEOTIDE SEQUENCE [LARGE SCALE GENOMIC DNA]</scope>
    <source>
        <strain evidence="1 2">03BB102</strain>
    </source>
</reference>
<evidence type="ECO:0000313" key="1">
    <source>
        <dbReference type="EMBL" id="ACO28735.1"/>
    </source>
</evidence>
<dbReference type="Gene3D" id="1.10.287.850">
    <property type="entry name" value="HP0062-like domain"/>
    <property type="match status" value="1"/>
</dbReference>
<organism evidence="1 2">
    <name type="scientific">Bacillus cereus (strain 03BB102)</name>
    <dbReference type="NCBI Taxonomy" id="572264"/>
    <lineage>
        <taxon>Bacteria</taxon>
        <taxon>Bacillati</taxon>
        <taxon>Bacillota</taxon>
        <taxon>Bacilli</taxon>
        <taxon>Bacillales</taxon>
        <taxon>Bacillaceae</taxon>
        <taxon>Bacillus</taxon>
        <taxon>Bacillus cereus group</taxon>
    </lineage>
</organism>